<keyword evidence="4" id="KW-0067">ATP-binding</keyword>
<dbReference type="Proteomes" id="UP001161017">
    <property type="component" value="Unassembled WGS sequence"/>
</dbReference>
<dbReference type="InterPro" id="IPR007695">
    <property type="entry name" value="DNA_mismatch_repair_MutS-lik_N"/>
</dbReference>
<dbReference type="InterPro" id="IPR016151">
    <property type="entry name" value="DNA_mismatch_repair_MutS_N"/>
</dbReference>
<sequence length="903" mass="100138">MLKHKDCVLLTKVGSFYELYFHQAKKYAPLLNIKEAKRPNSAVSMAGFPAHQLDRFLKILVQDLQEHVALCEEIRSEFSDTIDRRVTRIITPGTLIDEKFMDPLENSFLLAIRLPAEGSTKNLVDVPRAFEEVAMPASVLEKPVGIAWLDISTGDFFTQLTTFGSLSSDVARVGPREIVMTDEDVQENGSKVLSSLELHQRPITRHKDTKGSASFKPWSQLQRGEVREEDPTSFKPLEMDAGSLLLSYVNERFQGMNLSLQPPVRLQSQQSMIIDKNTMRALELLGTSKEGLGGGKGSLLHTLRGTVTKSGSRLLRSWIASPSMSLETITARLDIVSRFVDDRSLREELTVNLKRTFDSQRLVQKFAMGRGDADDLVSLLKTIDATAEVAHLFRRNLPSFDSHTSNHGPVTPSDQSLYKLQARISLDGPKALADLIRHSIDEEGLMQAHRIEDGDRADLLPSAQDIGQNDAPSEGPSILSGLLKSKAKKKFPGEVISDDQDVWILRRTASPELEDLHQKFEALQMEKVSLTHGLREELKADSLSLRWTPGLGYICHVKGARDLSSTMQRSSVTRDVRTTKSTRSFHHPEWDKLGSRIDGARKGIRVEEQQVLRNLRGQVVTNLVQLRRNGAVLDELDVACAFAALAEAQSLIRPVVKDGGELNIVGGRHPTVKVGLEEQGRAFVSNDCHLGRKERVWLVTGPNMAGKSTFLRQNALISILAQIGCFVPAEHAEIGLVDQIFTRVGSADNLFRDQSTFMVEMMETATILNNATSRSFVIMDEIGRGTTPEDGVAISFACLHHLYYRIRCRTLFATHFHRLADMTAHFEHLGCYCTDIVEGPGESFSFVHRLKPGVNKSSHALRVAALAGVPEAAVETARNVLETLGHPSKTELPDTAHLQGLAT</sequence>
<dbReference type="InterPro" id="IPR007860">
    <property type="entry name" value="DNA_mmatch_repair_MutS_con_dom"/>
</dbReference>
<dbReference type="InterPro" id="IPR036678">
    <property type="entry name" value="MutS_con_dom_sf"/>
</dbReference>
<dbReference type="GO" id="GO:0005524">
    <property type="term" value="F:ATP binding"/>
    <property type="evidence" value="ECO:0007669"/>
    <property type="project" value="UniProtKB-KW"/>
</dbReference>
<keyword evidence="5" id="KW-0238">DNA-binding</keyword>
<dbReference type="Pfam" id="PF05192">
    <property type="entry name" value="MutS_III"/>
    <property type="match status" value="1"/>
</dbReference>
<dbReference type="SUPFAM" id="SSF52540">
    <property type="entry name" value="P-loop containing nucleoside triphosphate hydrolases"/>
    <property type="match status" value="1"/>
</dbReference>
<protein>
    <submittedName>
        <fullName evidence="9">MutS protein 1</fullName>
    </submittedName>
</protein>
<feature type="region of interest" description="Disordered" evidence="7">
    <location>
        <begin position="205"/>
        <end position="234"/>
    </location>
</feature>
<dbReference type="GO" id="GO:0005739">
    <property type="term" value="C:mitochondrion"/>
    <property type="evidence" value="ECO:0007669"/>
    <property type="project" value="TreeGrafter"/>
</dbReference>
<evidence type="ECO:0000256" key="1">
    <source>
        <dbReference type="ARBA" id="ARBA00006271"/>
    </source>
</evidence>
<dbReference type="InterPro" id="IPR027417">
    <property type="entry name" value="P-loop_NTPase"/>
</dbReference>
<dbReference type="Gene3D" id="1.10.1420.10">
    <property type="match status" value="3"/>
</dbReference>
<name>A0AA43QQ10_9LECA</name>
<dbReference type="GO" id="GO:0140664">
    <property type="term" value="F:ATP-dependent DNA damage sensor activity"/>
    <property type="evidence" value="ECO:0007669"/>
    <property type="project" value="InterPro"/>
</dbReference>
<evidence type="ECO:0000256" key="5">
    <source>
        <dbReference type="ARBA" id="ARBA00023125"/>
    </source>
</evidence>
<keyword evidence="10" id="KW-1185">Reference proteome</keyword>
<dbReference type="AlphaFoldDB" id="A0AA43QQ10"/>
<reference evidence="9" key="1">
    <citation type="journal article" date="2023" name="Genome Biol. Evol.">
        <title>First Whole Genome Sequence and Flow Cytometry Genome Size Data for the Lichen-Forming Fungus Ramalina farinacea (Ascomycota).</title>
        <authorList>
            <person name="Llewellyn T."/>
            <person name="Mian S."/>
            <person name="Hill R."/>
            <person name="Leitch I.J."/>
            <person name="Gaya E."/>
        </authorList>
    </citation>
    <scope>NUCLEOTIDE SEQUENCE</scope>
    <source>
        <strain evidence="9">LIQ254RAFAR</strain>
    </source>
</reference>
<dbReference type="GO" id="GO:0043504">
    <property type="term" value="P:mitochondrial DNA repair"/>
    <property type="evidence" value="ECO:0007669"/>
    <property type="project" value="TreeGrafter"/>
</dbReference>
<dbReference type="GO" id="GO:0030983">
    <property type="term" value="F:mismatched DNA binding"/>
    <property type="evidence" value="ECO:0007669"/>
    <property type="project" value="InterPro"/>
</dbReference>
<evidence type="ECO:0000313" key="9">
    <source>
        <dbReference type="EMBL" id="MDI1488315.1"/>
    </source>
</evidence>
<dbReference type="InterPro" id="IPR045076">
    <property type="entry name" value="MutS"/>
</dbReference>
<dbReference type="FunFam" id="3.40.50.300:FF:001238">
    <property type="entry name" value="DNA mismatch repair protein"/>
    <property type="match status" value="1"/>
</dbReference>
<evidence type="ECO:0000256" key="2">
    <source>
        <dbReference type="ARBA" id="ARBA00022741"/>
    </source>
</evidence>
<dbReference type="SUPFAM" id="SSF48334">
    <property type="entry name" value="DNA repair protein MutS, domain III"/>
    <property type="match status" value="1"/>
</dbReference>
<dbReference type="InterPro" id="IPR017261">
    <property type="entry name" value="DNA_mismatch_repair_MutS/MSH"/>
</dbReference>
<dbReference type="PROSITE" id="PS00486">
    <property type="entry name" value="DNA_MISMATCH_REPAIR_2"/>
    <property type="match status" value="1"/>
</dbReference>
<evidence type="ECO:0000256" key="7">
    <source>
        <dbReference type="SAM" id="MobiDB-lite"/>
    </source>
</evidence>
<keyword evidence="3" id="KW-0227">DNA damage</keyword>
<organism evidence="9 10">
    <name type="scientific">Ramalina farinacea</name>
    <dbReference type="NCBI Taxonomy" id="258253"/>
    <lineage>
        <taxon>Eukaryota</taxon>
        <taxon>Fungi</taxon>
        <taxon>Dikarya</taxon>
        <taxon>Ascomycota</taxon>
        <taxon>Pezizomycotina</taxon>
        <taxon>Lecanoromycetes</taxon>
        <taxon>OSLEUM clade</taxon>
        <taxon>Lecanoromycetidae</taxon>
        <taxon>Lecanorales</taxon>
        <taxon>Lecanorineae</taxon>
        <taxon>Ramalinaceae</taxon>
        <taxon>Ramalina</taxon>
    </lineage>
</organism>
<dbReference type="PIRSF" id="PIRSF037677">
    <property type="entry name" value="DNA_mis_repair_Msh6"/>
    <property type="match status" value="1"/>
</dbReference>
<keyword evidence="6" id="KW-0234">DNA repair</keyword>
<evidence type="ECO:0000256" key="6">
    <source>
        <dbReference type="ARBA" id="ARBA00023204"/>
    </source>
</evidence>
<evidence type="ECO:0000256" key="4">
    <source>
        <dbReference type="ARBA" id="ARBA00022840"/>
    </source>
</evidence>
<dbReference type="SMART" id="SM00533">
    <property type="entry name" value="MUTSd"/>
    <property type="match status" value="1"/>
</dbReference>
<comment type="caution">
    <text evidence="9">The sequence shown here is derived from an EMBL/GenBank/DDBJ whole genome shotgun (WGS) entry which is preliminary data.</text>
</comment>
<dbReference type="Pfam" id="PF05188">
    <property type="entry name" value="MutS_II"/>
    <property type="match status" value="1"/>
</dbReference>
<dbReference type="InterPro" id="IPR000432">
    <property type="entry name" value="DNA_mismatch_repair_MutS_C"/>
</dbReference>
<dbReference type="PANTHER" id="PTHR11361">
    <property type="entry name" value="DNA MISMATCH REPAIR PROTEIN MUTS FAMILY MEMBER"/>
    <property type="match status" value="1"/>
</dbReference>
<dbReference type="EMBL" id="JAPUFD010000007">
    <property type="protein sequence ID" value="MDI1488315.1"/>
    <property type="molecule type" value="Genomic_DNA"/>
</dbReference>
<dbReference type="SUPFAM" id="SSF53150">
    <property type="entry name" value="DNA repair protein MutS, domain II"/>
    <property type="match status" value="1"/>
</dbReference>
<comment type="similarity">
    <text evidence="1">Belongs to the DNA mismatch repair MutS family.</text>
</comment>
<dbReference type="SMART" id="SM00534">
    <property type="entry name" value="MUTSac"/>
    <property type="match status" value="1"/>
</dbReference>
<dbReference type="GO" id="GO:0006298">
    <property type="term" value="P:mismatch repair"/>
    <property type="evidence" value="ECO:0007669"/>
    <property type="project" value="InterPro"/>
</dbReference>
<dbReference type="Pfam" id="PF01624">
    <property type="entry name" value="MutS_I"/>
    <property type="match status" value="1"/>
</dbReference>
<dbReference type="PANTHER" id="PTHR11361:SF34">
    <property type="entry name" value="DNA MISMATCH REPAIR PROTEIN MSH1, MITOCHONDRIAL"/>
    <property type="match status" value="1"/>
</dbReference>
<dbReference type="Pfam" id="PF00488">
    <property type="entry name" value="MutS_V"/>
    <property type="match status" value="1"/>
</dbReference>
<dbReference type="InterPro" id="IPR036187">
    <property type="entry name" value="DNA_mismatch_repair_MutS_sf"/>
</dbReference>
<dbReference type="Gene3D" id="3.30.420.110">
    <property type="entry name" value="MutS, connector domain"/>
    <property type="match status" value="1"/>
</dbReference>
<dbReference type="Gene3D" id="3.40.50.300">
    <property type="entry name" value="P-loop containing nucleotide triphosphate hydrolases"/>
    <property type="match status" value="1"/>
</dbReference>
<dbReference type="InterPro" id="IPR007696">
    <property type="entry name" value="DNA_mismatch_repair_MutS_core"/>
</dbReference>
<evidence type="ECO:0000259" key="8">
    <source>
        <dbReference type="PROSITE" id="PS00486"/>
    </source>
</evidence>
<gene>
    <name evidence="9" type="primary">msh1</name>
    <name evidence="9" type="ORF">OHK93_007589</name>
</gene>
<dbReference type="SUPFAM" id="SSF55271">
    <property type="entry name" value="DNA repair protein MutS, domain I"/>
    <property type="match status" value="1"/>
</dbReference>
<dbReference type="Gene3D" id="3.40.1170.10">
    <property type="entry name" value="DNA repair protein MutS, domain I"/>
    <property type="match status" value="1"/>
</dbReference>
<evidence type="ECO:0000256" key="3">
    <source>
        <dbReference type="ARBA" id="ARBA00022763"/>
    </source>
</evidence>
<feature type="domain" description="DNA mismatch repair proteins mutS family" evidence="8">
    <location>
        <begin position="775"/>
        <end position="791"/>
    </location>
</feature>
<keyword evidence="2" id="KW-0547">Nucleotide-binding</keyword>
<evidence type="ECO:0000313" key="10">
    <source>
        <dbReference type="Proteomes" id="UP001161017"/>
    </source>
</evidence>
<proteinExistence type="inferred from homology"/>
<accession>A0AA43QQ10</accession>
<dbReference type="GO" id="GO:0005634">
    <property type="term" value="C:nucleus"/>
    <property type="evidence" value="ECO:0007669"/>
    <property type="project" value="TreeGrafter"/>
</dbReference>